<dbReference type="PANTHER" id="PTHR43806:SF11">
    <property type="entry name" value="CEREVISIN-RELATED"/>
    <property type="match status" value="1"/>
</dbReference>
<evidence type="ECO:0000313" key="8">
    <source>
        <dbReference type="EMBL" id="MBM2620815.1"/>
    </source>
</evidence>
<feature type="active site" description="Charge relay system" evidence="5">
    <location>
        <position position="186"/>
    </location>
</feature>
<evidence type="ECO:0000256" key="3">
    <source>
        <dbReference type="ARBA" id="ARBA00022801"/>
    </source>
</evidence>
<dbReference type="InterPro" id="IPR015500">
    <property type="entry name" value="Peptidase_S8_subtilisin-rel"/>
</dbReference>
<feature type="domain" description="Peptidase S8/S53" evidence="7">
    <location>
        <begin position="435"/>
        <end position="544"/>
    </location>
</feature>
<feature type="region of interest" description="Disordered" evidence="6">
    <location>
        <begin position="69"/>
        <end position="98"/>
    </location>
</feature>
<dbReference type="InterPro" id="IPR050131">
    <property type="entry name" value="Peptidase_S8_subtilisin-like"/>
</dbReference>
<evidence type="ECO:0000256" key="5">
    <source>
        <dbReference type="PROSITE-ProRule" id="PRU01240"/>
    </source>
</evidence>
<dbReference type="PROSITE" id="PS51892">
    <property type="entry name" value="SUBTILASE"/>
    <property type="match status" value="1"/>
</dbReference>
<proteinExistence type="inferred from homology"/>
<evidence type="ECO:0000256" key="1">
    <source>
        <dbReference type="ARBA" id="ARBA00011073"/>
    </source>
</evidence>
<dbReference type="PRINTS" id="PR00723">
    <property type="entry name" value="SUBTILISIN"/>
</dbReference>
<evidence type="ECO:0000259" key="7">
    <source>
        <dbReference type="Pfam" id="PF00082"/>
    </source>
</evidence>
<sequence>MDPALWEELRAGDDRMIEAIIRLVRPGMDVPGVRIVSRFGTIATCRIPAADVITVRARPEVLSLKAARGVSPGWRETDEPPAEPRRLPGDERRGPSLAPTGAGVVVAAVDFGLDFDCAAFRTASGDTRLLSFWDQRDQASGGPVSSYGYGVEHDREAIDSALHDPDPYKALGYHPAVADPRGRGAHGTRVLDIAAGNGRAGGPAGLASEADLVFVHLADRRTGGVGSFGDSVRLLEAVDFATRTAGAKPCVVNISAGRICGPKDGTTLVEQAFDQLLGARQGTFVVDSGGNYYRWRAHSCGVLRQGERRTLTFVVDPTDVTPTELEIWYDGRDEFAVRIDPPGHITARAVRLGEQAELLADGQMAGRLYHRACDSNNGDHHIEAYLSTPGQAGEWTVTLEGRRVTHGRFHAFIERDDSCPSCQARFSARDARRRTTLGSIATSHLPLVVGAYDGFRPGRPPAGFTSAGPCRDGRSKPDLVGPGVGVLAARSAPAGATGSTGLLVRGNGTSFAAPHVAGAVALCYQLGGARLTADDIRALVLGSCDPPPTADRGRRLGRGYLNVDALIADTVRFVTAPRTSEEEPPATPRHRDVVVMIREIGKPGDVADHWRAQARPDWAHPLSALERGYVEAFTDLRTPASLRMRGPVDPARLTADERGEANRWFGGDAQRYAAYETRRRIVANYVFAHPATIQLELGLYRLVRDVDPMHFAFERGWQLGRGREMFTADDVSELGAAGEFLLALTVVWGLGRVLSAVRPPAGSSRSAGALTDPVWDLPPEGGVRINGRWYTEHALERMAPDTPPVRARLRTRVGQRLLRLGIGPGHPAYDRVLSRALAGLDPRGVPPSVVEAEIARAGSTNVRVVTADRGRVVVTVIRR</sequence>
<keyword evidence="3 5" id="KW-0378">Hydrolase</keyword>
<dbReference type="SUPFAM" id="SSF52743">
    <property type="entry name" value="Subtilisin-like"/>
    <property type="match status" value="1"/>
</dbReference>
<dbReference type="Proteomes" id="UP000632138">
    <property type="component" value="Unassembled WGS sequence"/>
</dbReference>
<reference evidence="8 9" key="1">
    <citation type="submission" date="2021-01" db="EMBL/GenBank/DDBJ databases">
        <title>Actinoplanes sp. nov. LDG1-06 isolated from lichen.</title>
        <authorList>
            <person name="Saeng-In P."/>
            <person name="Phongsopitanun W."/>
            <person name="Kanchanasin P."/>
            <person name="Yuki M."/>
            <person name="Kudo T."/>
            <person name="Ohkuma M."/>
            <person name="Tanasupawat S."/>
        </authorList>
    </citation>
    <scope>NUCLEOTIDE SEQUENCE [LARGE SCALE GENOMIC DNA]</scope>
    <source>
        <strain evidence="8 9">LDG1-06</strain>
    </source>
</reference>
<dbReference type="InterPro" id="IPR000209">
    <property type="entry name" value="Peptidase_S8/S53_dom"/>
</dbReference>
<evidence type="ECO:0000256" key="2">
    <source>
        <dbReference type="ARBA" id="ARBA00022670"/>
    </source>
</evidence>
<accession>A0ABS2ALX3</accession>
<gene>
    <name evidence="8" type="ORF">JIG36_35480</name>
</gene>
<dbReference type="InterPro" id="IPR023828">
    <property type="entry name" value="Peptidase_S8_Ser-AS"/>
</dbReference>
<comment type="caution">
    <text evidence="8">The sequence shown here is derived from an EMBL/GenBank/DDBJ whole genome shotgun (WGS) entry which is preliminary data.</text>
</comment>
<evidence type="ECO:0000256" key="6">
    <source>
        <dbReference type="SAM" id="MobiDB-lite"/>
    </source>
</evidence>
<keyword evidence="9" id="KW-1185">Reference proteome</keyword>
<dbReference type="PROSITE" id="PS00138">
    <property type="entry name" value="SUBTILASE_SER"/>
    <property type="match status" value="1"/>
</dbReference>
<evidence type="ECO:0000256" key="4">
    <source>
        <dbReference type="ARBA" id="ARBA00022825"/>
    </source>
</evidence>
<dbReference type="EMBL" id="JAENHP010000016">
    <property type="protein sequence ID" value="MBM2620815.1"/>
    <property type="molecule type" value="Genomic_DNA"/>
</dbReference>
<dbReference type="Pfam" id="PF00082">
    <property type="entry name" value="Peptidase_S8"/>
    <property type="match status" value="2"/>
</dbReference>
<dbReference type="PANTHER" id="PTHR43806">
    <property type="entry name" value="PEPTIDASE S8"/>
    <property type="match status" value="1"/>
</dbReference>
<keyword evidence="2 5" id="KW-0645">Protease</keyword>
<feature type="compositionally biased region" description="Basic and acidic residues" evidence="6">
    <location>
        <begin position="75"/>
        <end position="94"/>
    </location>
</feature>
<comment type="similarity">
    <text evidence="1 5">Belongs to the peptidase S8 family.</text>
</comment>
<evidence type="ECO:0000313" key="9">
    <source>
        <dbReference type="Proteomes" id="UP000632138"/>
    </source>
</evidence>
<dbReference type="Gene3D" id="2.60.120.1290">
    <property type="match status" value="1"/>
</dbReference>
<feature type="domain" description="Peptidase S8/S53" evidence="7">
    <location>
        <begin position="102"/>
        <end position="292"/>
    </location>
</feature>
<dbReference type="InterPro" id="IPR036852">
    <property type="entry name" value="Peptidase_S8/S53_dom_sf"/>
</dbReference>
<dbReference type="RefSeq" id="WP_203380794.1">
    <property type="nucleotide sequence ID" value="NZ_JAENHP010000016.1"/>
</dbReference>
<feature type="active site" description="Charge relay system" evidence="5">
    <location>
        <position position="110"/>
    </location>
</feature>
<dbReference type="Gene3D" id="3.40.50.200">
    <property type="entry name" value="Peptidase S8/S53 domain"/>
    <property type="match status" value="1"/>
</dbReference>
<feature type="active site" description="Charge relay system" evidence="5">
    <location>
        <position position="510"/>
    </location>
</feature>
<protein>
    <submittedName>
        <fullName evidence="8">S8 family serine peptidase</fullName>
    </submittedName>
</protein>
<name>A0ABS2ALX3_9ACTN</name>
<keyword evidence="4 5" id="KW-0720">Serine protease</keyword>
<organism evidence="8 9">
    <name type="scientific">Paractinoplanes ovalisporus</name>
    <dbReference type="NCBI Taxonomy" id="2810368"/>
    <lineage>
        <taxon>Bacteria</taxon>
        <taxon>Bacillati</taxon>
        <taxon>Actinomycetota</taxon>
        <taxon>Actinomycetes</taxon>
        <taxon>Micromonosporales</taxon>
        <taxon>Micromonosporaceae</taxon>
        <taxon>Paractinoplanes</taxon>
    </lineage>
</organism>